<dbReference type="RefSeq" id="WP_158169350.1">
    <property type="nucleotide sequence ID" value="NZ_CP043538.1"/>
</dbReference>
<protein>
    <submittedName>
        <fullName evidence="2">Uncharacterized protein</fullName>
    </submittedName>
</protein>
<feature type="region of interest" description="Disordered" evidence="1">
    <location>
        <begin position="1"/>
        <end position="67"/>
    </location>
</feature>
<evidence type="ECO:0000256" key="1">
    <source>
        <dbReference type="SAM" id="MobiDB-lite"/>
    </source>
</evidence>
<evidence type="ECO:0000313" key="2">
    <source>
        <dbReference type="EMBL" id="QGY05932.1"/>
    </source>
</evidence>
<accession>A0A6B9FVB8</accession>
<organism evidence="2 3">
    <name type="scientific">Methylobacterium mesophilicum SR1.6/6</name>
    <dbReference type="NCBI Taxonomy" id="908290"/>
    <lineage>
        <taxon>Bacteria</taxon>
        <taxon>Pseudomonadati</taxon>
        <taxon>Pseudomonadota</taxon>
        <taxon>Alphaproteobacteria</taxon>
        <taxon>Hyphomicrobiales</taxon>
        <taxon>Methylobacteriaceae</taxon>
        <taxon>Methylobacterium</taxon>
    </lineage>
</organism>
<dbReference type="KEGG" id="mmes:MMSR116_31590"/>
<proteinExistence type="predicted"/>
<feature type="compositionally biased region" description="Polar residues" evidence="1">
    <location>
        <begin position="8"/>
        <end position="24"/>
    </location>
</feature>
<evidence type="ECO:0000313" key="3">
    <source>
        <dbReference type="Proteomes" id="UP000012488"/>
    </source>
</evidence>
<reference evidence="2 3" key="2">
    <citation type="journal article" date="2013" name="Genome Announc.">
        <title>Draft Genome Sequence of Methylobacterium mesophilicum Strain SR1.6/6, Isolated from Citrus sinensis.</title>
        <authorList>
            <person name="Marinho Almeida D."/>
            <person name="Dini-Andreote F."/>
            <person name="Camargo Neves A.A."/>
            <person name="Juca Ramos R.T."/>
            <person name="Andreote F.D."/>
            <person name="Carneiro A.R."/>
            <person name="Oliveira de Souza Lima A."/>
            <person name="Caracciolo Gomes de Sa P.H."/>
            <person name="Ribeiro Barbosa M.S."/>
            <person name="Araujo W.L."/>
            <person name="Silva A."/>
        </authorList>
    </citation>
    <scope>NUCLEOTIDE SEQUENCE [LARGE SCALE GENOMIC DNA]</scope>
    <source>
        <strain evidence="2 3">SR1.6/6</strain>
    </source>
</reference>
<dbReference type="Proteomes" id="UP000012488">
    <property type="component" value="Chromosome"/>
</dbReference>
<sequence length="67" mass="6886">MADEQNGAKPSSTQDVAASENASKTRLVEDGGPSEQSQVPDAATDDQTPDTVPEAEKPGLVDSVKGM</sequence>
<gene>
    <name evidence="2" type="ORF">MMSR116_31590</name>
</gene>
<name>A0A6B9FVB8_9HYPH</name>
<dbReference type="AlphaFoldDB" id="A0A6B9FVB8"/>
<dbReference type="EMBL" id="CP043538">
    <property type="protein sequence ID" value="QGY05932.1"/>
    <property type="molecule type" value="Genomic_DNA"/>
</dbReference>
<reference evidence="2 3" key="1">
    <citation type="journal article" date="2012" name="Genet. Mol. Biol.">
        <title>Analysis of 16S rRNA and mxaF genes revealing insights into Methylobacterium niche-specific plant association.</title>
        <authorList>
            <person name="Dourado M.N."/>
            <person name="Andreote F.D."/>
            <person name="Dini-Andreote F."/>
            <person name="Conti R."/>
            <person name="Araujo J.M."/>
            <person name="Araujo W.L."/>
        </authorList>
    </citation>
    <scope>NUCLEOTIDE SEQUENCE [LARGE SCALE GENOMIC DNA]</scope>
    <source>
        <strain evidence="2 3">SR1.6/6</strain>
    </source>
</reference>